<dbReference type="PANTHER" id="PTHR14136">
    <property type="entry name" value="BTB_POZ DOMAIN-CONTAINING PROTEIN KCTD9"/>
    <property type="match status" value="1"/>
</dbReference>
<gene>
    <name evidence="2" type="ORF">DDW44_22520</name>
</gene>
<evidence type="ECO:0000313" key="2">
    <source>
        <dbReference type="EMBL" id="AWI33167.1"/>
    </source>
</evidence>
<keyword evidence="1" id="KW-1133">Transmembrane helix</keyword>
<dbReference type="PANTHER" id="PTHR14136:SF17">
    <property type="entry name" value="BTB_POZ DOMAIN-CONTAINING PROTEIN KCTD9"/>
    <property type="match status" value="1"/>
</dbReference>
<dbReference type="EMBL" id="CP029188">
    <property type="protein sequence ID" value="AWI33167.1"/>
    <property type="molecule type" value="Genomic_DNA"/>
</dbReference>
<name>A0A2S1T3R3_9ACTN</name>
<evidence type="ECO:0000313" key="3">
    <source>
        <dbReference type="Proteomes" id="UP000244900"/>
    </source>
</evidence>
<keyword evidence="3" id="KW-1185">Reference proteome</keyword>
<dbReference type="Pfam" id="PF00805">
    <property type="entry name" value="Pentapeptide"/>
    <property type="match status" value="1"/>
</dbReference>
<feature type="transmembrane region" description="Helical" evidence="1">
    <location>
        <begin position="12"/>
        <end position="35"/>
    </location>
</feature>
<reference evidence="2 3" key="1">
    <citation type="submission" date="2018-05" db="EMBL/GenBank/DDBJ databases">
        <title>Complete genome sequence of sponge-derived Streptomyces sp. HNM0039.</title>
        <authorList>
            <person name="Huang X."/>
            <person name="Zhou S."/>
        </authorList>
    </citation>
    <scope>NUCLEOTIDE SEQUENCE [LARGE SCALE GENOMIC DNA]</scope>
    <source>
        <strain evidence="2 3">HNM0039</strain>
    </source>
</reference>
<dbReference type="KEGG" id="stir:DDW44_22520"/>
<evidence type="ECO:0000256" key="1">
    <source>
        <dbReference type="SAM" id="Phobius"/>
    </source>
</evidence>
<keyword evidence="1" id="KW-0472">Membrane</keyword>
<dbReference type="InterPro" id="IPR001646">
    <property type="entry name" value="5peptide_repeat"/>
</dbReference>
<dbReference type="InterPro" id="IPR051082">
    <property type="entry name" value="Pentapeptide-BTB/POZ_domain"/>
</dbReference>
<dbReference type="SUPFAM" id="SSF141571">
    <property type="entry name" value="Pentapeptide repeat-like"/>
    <property type="match status" value="1"/>
</dbReference>
<protein>
    <submittedName>
        <fullName evidence="2">Pentapeptide repeat-containing protein</fullName>
    </submittedName>
</protein>
<dbReference type="Gene3D" id="2.160.20.80">
    <property type="entry name" value="E3 ubiquitin-protein ligase SopA"/>
    <property type="match status" value="1"/>
</dbReference>
<dbReference type="AlphaFoldDB" id="A0A2S1T3R3"/>
<dbReference type="Proteomes" id="UP000244900">
    <property type="component" value="Chromosome"/>
</dbReference>
<keyword evidence="1" id="KW-0812">Transmembrane</keyword>
<dbReference type="RefSeq" id="WP_108908908.1">
    <property type="nucleotide sequence ID" value="NZ_CP029188.1"/>
</dbReference>
<dbReference type="OrthoDB" id="4563217at2"/>
<accession>A0A2S1T3R3</accession>
<sequence length="307" mass="33447">MGSKLSQMSPLARWACVAIAVAGVLVLFTVVLWRLPWWLDHKYLNKNLSAAQGTVVSGLRTVLTALGGGALVAAGLVYTHRTVELSREGHVTDRFSTAISQVASDKPLEQLGGIYALERIMRDSAKDHVTIVEVLASFVREHAPLSDPPTKKERPQHTESVQAALTVLSRRPRDRAEPFIVNLQRTDLRGADLSDAHLPDAWLRGTNLEGAWLEGANFRGAQLLGANLDSAQLRGAHLEGSLLGGADLSKAKGLTVEQLVTAFPTSFTDLPWDLARDPRVRARIDVAEEELHELAGSPPPPHRKLKE</sequence>
<feature type="transmembrane region" description="Helical" evidence="1">
    <location>
        <begin position="55"/>
        <end position="78"/>
    </location>
</feature>
<organism evidence="2 3">
    <name type="scientific">Streptomyces tirandamycinicus</name>
    <dbReference type="NCBI Taxonomy" id="2174846"/>
    <lineage>
        <taxon>Bacteria</taxon>
        <taxon>Bacillati</taxon>
        <taxon>Actinomycetota</taxon>
        <taxon>Actinomycetes</taxon>
        <taxon>Kitasatosporales</taxon>
        <taxon>Streptomycetaceae</taxon>
        <taxon>Streptomyces</taxon>
    </lineage>
</organism>
<proteinExistence type="predicted"/>